<keyword evidence="6 9" id="KW-1133">Transmembrane helix</keyword>
<evidence type="ECO:0000313" key="11">
    <source>
        <dbReference type="Proteomes" id="UP000827549"/>
    </source>
</evidence>
<evidence type="ECO:0000256" key="3">
    <source>
        <dbReference type="ARBA" id="ARBA00022448"/>
    </source>
</evidence>
<evidence type="ECO:0000256" key="7">
    <source>
        <dbReference type="ARBA" id="ARBA00023136"/>
    </source>
</evidence>
<keyword evidence="11" id="KW-1185">Reference proteome</keyword>
<proteinExistence type="inferred from homology"/>
<evidence type="ECO:0000256" key="2">
    <source>
        <dbReference type="ARBA" id="ARBA00008566"/>
    </source>
</evidence>
<dbReference type="AlphaFoldDB" id="A0AAF1BNH4"/>
<feature type="transmembrane region" description="Helical" evidence="9">
    <location>
        <begin position="383"/>
        <end position="404"/>
    </location>
</feature>
<evidence type="ECO:0000256" key="9">
    <source>
        <dbReference type="SAM" id="Phobius"/>
    </source>
</evidence>
<dbReference type="InterPro" id="IPR004695">
    <property type="entry name" value="SLAC1/Mae1/Ssu1/TehA"/>
</dbReference>
<feature type="transmembrane region" description="Helical" evidence="9">
    <location>
        <begin position="249"/>
        <end position="272"/>
    </location>
</feature>
<dbReference type="Gene3D" id="1.50.10.150">
    <property type="entry name" value="Voltage-dependent anion channel"/>
    <property type="match status" value="1"/>
</dbReference>
<dbReference type="InterPro" id="IPR051629">
    <property type="entry name" value="Sulfite_efflux_TDT"/>
</dbReference>
<name>A0AAF1BNH4_9TREE</name>
<dbReference type="Proteomes" id="UP000827549">
    <property type="component" value="Chromosome 1"/>
</dbReference>
<feature type="compositionally biased region" description="Pro residues" evidence="8">
    <location>
        <begin position="50"/>
        <end position="59"/>
    </location>
</feature>
<feature type="transmembrane region" description="Helical" evidence="9">
    <location>
        <begin position="105"/>
        <end position="127"/>
    </location>
</feature>
<evidence type="ECO:0000256" key="6">
    <source>
        <dbReference type="ARBA" id="ARBA00022989"/>
    </source>
</evidence>
<feature type="transmembrane region" description="Helical" evidence="9">
    <location>
        <begin position="216"/>
        <end position="237"/>
    </location>
</feature>
<dbReference type="GO" id="GO:0000319">
    <property type="term" value="F:sulfite transmembrane transporter activity"/>
    <property type="evidence" value="ECO:0007669"/>
    <property type="project" value="TreeGrafter"/>
</dbReference>
<comment type="similarity">
    <text evidence="2">Belongs to the tellurite-resistance/dicarboxylate transporter (TDT) family.</text>
</comment>
<dbReference type="EMBL" id="CP086714">
    <property type="protein sequence ID" value="WOO78103.1"/>
    <property type="molecule type" value="Genomic_DNA"/>
</dbReference>
<dbReference type="PANTHER" id="PTHR31686:SF1">
    <property type="entry name" value="SULFITE EFFLUX PUMP SSU1"/>
    <property type="match status" value="1"/>
</dbReference>
<dbReference type="Pfam" id="PF03595">
    <property type="entry name" value="SLAC1"/>
    <property type="match status" value="1"/>
</dbReference>
<dbReference type="CDD" id="cd09318">
    <property type="entry name" value="TDT_SSU1"/>
    <property type="match status" value="1"/>
</dbReference>
<evidence type="ECO:0000256" key="1">
    <source>
        <dbReference type="ARBA" id="ARBA00004651"/>
    </source>
</evidence>
<keyword evidence="4" id="KW-1003">Cell membrane</keyword>
<protein>
    <submittedName>
        <fullName evidence="10">Sulfite efflux pump SSU1</fullName>
    </submittedName>
</protein>
<gene>
    <name evidence="10" type="primary">SSU1</name>
    <name evidence="10" type="ORF">LOC62_01G001656</name>
</gene>
<comment type="subcellular location">
    <subcellularLocation>
        <location evidence="1">Cell membrane</location>
        <topology evidence="1">Multi-pass membrane protein</topology>
    </subcellularLocation>
</comment>
<keyword evidence="3" id="KW-0813">Transport</keyword>
<reference evidence="10" key="1">
    <citation type="submission" date="2023-10" db="EMBL/GenBank/DDBJ databases">
        <authorList>
            <person name="Noh H."/>
        </authorList>
    </citation>
    <scope>NUCLEOTIDE SEQUENCE</scope>
    <source>
        <strain evidence="10">DUCC4014</strain>
    </source>
</reference>
<feature type="transmembrane region" description="Helical" evidence="9">
    <location>
        <begin position="411"/>
        <end position="434"/>
    </location>
</feature>
<evidence type="ECO:0000256" key="5">
    <source>
        <dbReference type="ARBA" id="ARBA00022692"/>
    </source>
</evidence>
<feature type="transmembrane region" description="Helical" evidence="9">
    <location>
        <begin position="79"/>
        <end position="98"/>
    </location>
</feature>
<feature type="transmembrane region" description="Helical" evidence="9">
    <location>
        <begin position="180"/>
        <end position="204"/>
    </location>
</feature>
<feature type="transmembrane region" description="Helical" evidence="9">
    <location>
        <begin position="284"/>
        <end position="309"/>
    </location>
</feature>
<evidence type="ECO:0000256" key="4">
    <source>
        <dbReference type="ARBA" id="ARBA00022475"/>
    </source>
</evidence>
<feature type="transmembrane region" description="Helical" evidence="9">
    <location>
        <begin position="336"/>
        <end position="363"/>
    </location>
</feature>
<dbReference type="InterPro" id="IPR038665">
    <property type="entry name" value="Voltage-dep_anion_channel_sf"/>
</dbReference>
<keyword evidence="7 9" id="KW-0472">Membrane</keyword>
<sequence length="483" mass="51648">MTSPSPASERTIPLPTTPVISGPVTAALTSDSTIAPSTAPLRSSNGSSTTPPPKAPPASPRRGLRQAILHAVLHTPPSFYAITMGTGITSILLHNYPYQGHWLQYLGVIVFVLNIIIFSILTISNILRYTIYHGLFCTVAKHNVASMFWGCMPMGFSTIVNMVCFVCVEAWGERWAYAAFGLWWVNVLLAVLVNFGMIFVLFTRQSQTPASLAPTWLLPIVGTVVVAASGAVVAQSLAPYNAGLARSTILCSFVIWGTGVPPALMIITLWIYRAAMQGPPAPAALASVFLPLGPCGQGAFGIISMGVGVRTLAYKYSFPIIPGLTEAEGAQRIADAIYAGCVLTGLVLWGLALLWYTIAVALFLDQWRKDWRLLGPGKFSVGLWALTFPIGVFATSTIVLAAELRSPAFKVIAAFLSAQVILHFLYVGGATLWITITGAIYNAPEIAGADVYTRKEWSRRVADDIEAGCGDEPAAAAVEKATR</sequence>
<evidence type="ECO:0000313" key="10">
    <source>
        <dbReference type="EMBL" id="WOO78103.1"/>
    </source>
</evidence>
<dbReference type="GeneID" id="87804911"/>
<feature type="region of interest" description="Disordered" evidence="8">
    <location>
        <begin position="1"/>
        <end position="61"/>
    </location>
</feature>
<evidence type="ECO:0000256" key="8">
    <source>
        <dbReference type="SAM" id="MobiDB-lite"/>
    </source>
</evidence>
<feature type="compositionally biased region" description="Polar residues" evidence="8">
    <location>
        <begin position="27"/>
        <end position="46"/>
    </location>
</feature>
<keyword evidence="5 9" id="KW-0812">Transmembrane</keyword>
<dbReference type="PANTHER" id="PTHR31686">
    <property type="match status" value="1"/>
</dbReference>
<dbReference type="GO" id="GO:0005886">
    <property type="term" value="C:plasma membrane"/>
    <property type="evidence" value="ECO:0007669"/>
    <property type="project" value="UniProtKB-SubCell"/>
</dbReference>
<dbReference type="RefSeq" id="XP_062624135.1">
    <property type="nucleotide sequence ID" value="XM_062768151.1"/>
</dbReference>
<dbReference type="FunFam" id="1.50.10.150:FF:000004">
    <property type="entry name" value="Malic acid transporter"/>
    <property type="match status" value="1"/>
</dbReference>
<organism evidence="10 11">
    <name type="scientific">Vanrija pseudolonga</name>
    <dbReference type="NCBI Taxonomy" id="143232"/>
    <lineage>
        <taxon>Eukaryota</taxon>
        <taxon>Fungi</taxon>
        <taxon>Dikarya</taxon>
        <taxon>Basidiomycota</taxon>
        <taxon>Agaricomycotina</taxon>
        <taxon>Tremellomycetes</taxon>
        <taxon>Trichosporonales</taxon>
        <taxon>Trichosporonaceae</taxon>
        <taxon>Vanrija</taxon>
    </lineage>
</organism>
<accession>A0AAF1BNH4</accession>
<feature type="transmembrane region" description="Helical" evidence="9">
    <location>
        <begin position="147"/>
        <end position="168"/>
    </location>
</feature>